<reference evidence="1" key="1">
    <citation type="journal article" date="2015" name="Nature">
        <title>Complex archaea that bridge the gap between prokaryotes and eukaryotes.</title>
        <authorList>
            <person name="Spang A."/>
            <person name="Saw J.H."/>
            <person name="Jorgensen S.L."/>
            <person name="Zaremba-Niedzwiedzka K."/>
            <person name="Martijn J."/>
            <person name="Lind A.E."/>
            <person name="van Eijk R."/>
            <person name="Schleper C."/>
            <person name="Guy L."/>
            <person name="Ettema T.J."/>
        </authorList>
    </citation>
    <scope>NUCLEOTIDE SEQUENCE</scope>
</reference>
<accession>A0A0F9DSI0</accession>
<dbReference type="Pfam" id="PF12322">
    <property type="entry name" value="T4_baseplate"/>
    <property type="match status" value="1"/>
</dbReference>
<dbReference type="AlphaFoldDB" id="A0A0F9DSI0"/>
<organism evidence="1">
    <name type="scientific">marine sediment metagenome</name>
    <dbReference type="NCBI Taxonomy" id="412755"/>
    <lineage>
        <taxon>unclassified sequences</taxon>
        <taxon>metagenomes</taxon>
        <taxon>ecological metagenomes</taxon>
    </lineage>
</organism>
<comment type="caution">
    <text evidence="1">The sequence shown here is derived from an EMBL/GenBank/DDBJ whole genome shotgun (WGS) entry which is preliminary data.</text>
</comment>
<protein>
    <submittedName>
        <fullName evidence="1">Uncharacterized protein</fullName>
    </submittedName>
</protein>
<name>A0A0F9DSI0_9ZZZZ</name>
<evidence type="ECO:0000313" key="1">
    <source>
        <dbReference type="EMBL" id="KKL56696.1"/>
    </source>
</evidence>
<dbReference type="EMBL" id="LAZR01030407">
    <property type="protein sequence ID" value="KKL56696.1"/>
    <property type="molecule type" value="Genomic_DNA"/>
</dbReference>
<gene>
    <name evidence="1" type="ORF">LCGC14_2242810</name>
</gene>
<proteinExistence type="predicted"/>
<dbReference type="InterPro" id="IPR024364">
    <property type="entry name" value="Baseplate_phage_T4-like"/>
</dbReference>
<sequence length="253" mass="28385">MDTDRKFPTEVIDLPSKGWFYDPDSPLASGQVELKYMTAREEDILTSLNLIQKGVVLDRLLKAVVVTPKVNVDDLLVGDKNGILLASRILAYGKDYPSSVACRKCSVVNAVVVDLTALDEKDVAEPEERGKNEFEFVLPTIKKTVVFRALTHGDDDKITAEIEAQCKISGDIEYTQSTRLKFMIMSVDGDATEAVVRNFVDNELISRDARALRQEYARVVPDVDLTFDFTCNDCKDQRRISVPLGIDFFWPIV</sequence>